<dbReference type="GO" id="GO:0005829">
    <property type="term" value="C:cytosol"/>
    <property type="evidence" value="ECO:0007669"/>
    <property type="project" value="TreeGrafter"/>
</dbReference>
<dbReference type="GO" id="GO:0070967">
    <property type="term" value="F:coenzyme F420 binding"/>
    <property type="evidence" value="ECO:0007669"/>
    <property type="project" value="TreeGrafter"/>
</dbReference>
<organism evidence="3">
    <name type="scientific">marine metagenome</name>
    <dbReference type="NCBI Taxonomy" id="408172"/>
    <lineage>
        <taxon>unclassified sequences</taxon>
        <taxon>metagenomes</taxon>
        <taxon>ecological metagenomes</taxon>
    </lineage>
</organism>
<keyword evidence="1" id="KW-0560">Oxidoreductase</keyword>
<name>A0A382Y0H0_9ZZZZ</name>
<proteinExistence type="predicted"/>
<evidence type="ECO:0000313" key="3">
    <source>
        <dbReference type="EMBL" id="SVD76664.1"/>
    </source>
</evidence>
<evidence type="ECO:0000256" key="1">
    <source>
        <dbReference type="ARBA" id="ARBA00023002"/>
    </source>
</evidence>
<gene>
    <name evidence="3" type="ORF">METZ01_LOCUS429518</name>
</gene>
<dbReference type="SUPFAM" id="SSF50475">
    <property type="entry name" value="FMN-binding split barrel"/>
    <property type="match status" value="1"/>
</dbReference>
<dbReference type="EMBL" id="UINC01171870">
    <property type="protein sequence ID" value="SVD76664.1"/>
    <property type="molecule type" value="Genomic_DNA"/>
</dbReference>
<feature type="domain" description="Pyridoxamine 5'-phosphate oxidase N-terminal" evidence="2">
    <location>
        <begin position="7"/>
        <end position="131"/>
    </location>
</feature>
<reference evidence="3" key="1">
    <citation type="submission" date="2018-05" db="EMBL/GenBank/DDBJ databases">
        <authorList>
            <person name="Lanie J.A."/>
            <person name="Ng W.-L."/>
            <person name="Kazmierczak K.M."/>
            <person name="Andrzejewski T.M."/>
            <person name="Davidsen T.M."/>
            <person name="Wayne K.J."/>
            <person name="Tettelin H."/>
            <person name="Glass J.I."/>
            <person name="Rusch D."/>
            <person name="Podicherti R."/>
            <person name="Tsui H.-C.T."/>
            <person name="Winkler M.E."/>
        </authorList>
    </citation>
    <scope>NUCLEOTIDE SEQUENCE</scope>
</reference>
<evidence type="ECO:0000259" key="2">
    <source>
        <dbReference type="Pfam" id="PF01243"/>
    </source>
</evidence>
<sequence length="139" mass="15484">MTSMTQAEKQAFLADVHVGVLALNDGDRGPLMVPMWYDYEPGGELWFLTGSQTRKGRLIQVGTRVSLVAQTEDAPYRYVSVEGPVTAIAPADPELEGLPMAVRYLGPEKGKQYFDSMSEWGVTVRVRPERWLAVDYSKS</sequence>
<dbReference type="Pfam" id="PF01243">
    <property type="entry name" value="PNPOx_N"/>
    <property type="match status" value="1"/>
</dbReference>
<dbReference type="InterPro" id="IPR012349">
    <property type="entry name" value="Split_barrel_FMN-bd"/>
</dbReference>
<dbReference type="PANTHER" id="PTHR35176">
    <property type="entry name" value="HEME OXYGENASE HI_0854-RELATED"/>
    <property type="match status" value="1"/>
</dbReference>
<dbReference type="PANTHER" id="PTHR35176:SF6">
    <property type="entry name" value="HEME OXYGENASE HI_0854-RELATED"/>
    <property type="match status" value="1"/>
</dbReference>
<accession>A0A382Y0H0</accession>
<dbReference type="GO" id="GO:0016627">
    <property type="term" value="F:oxidoreductase activity, acting on the CH-CH group of donors"/>
    <property type="evidence" value="ECO:0007669"/>
    <property type="project" value="TreeGrafter"/>
</dbReference>
<dbReference type="InterPro" id="IPR052019">
    <property type="entry name" value="F420H2_bilvrd_red/Heme_oxyg"/>
</dbReference>
<dbReference type="Gene3D" id="2.30.110.10">
    <property type="entry name" value="Electron Transport, Fmn-binding Protein, Chain A"/>
    <property type="match status" value="1"/>
</dbReference>
<protein>
    <recommendedName>
        <fullName evidence="2">Pyridoxamine 5'-phosphate oxidase N-terminal domain-containing protein</fullName>
    </recommendedName>
</protein>
<dbReference type="AlphaFoldDB" id="A0A382Y0H0"/>
<dbReference type="InterPro" id="IPR011576">
    <property type="entry name" value="Pyridox_Oxase_N"/>
</dbReference>